<name>A0A9N9LCK0_9HELO</name>
<gene>
    <name evidence="5" type="ORF">HYFRA_00002526</name>
</gene>
<protein>
    <submittedName>
        <fullName evidence="5">Uncharacterized protein</fullName>
    </submittedName>
</protein>
<keyword evidence="6" id="KW-1185">Reference proteome</keyword>
<dbReference type="Proteomes" id="UP000696280">
    <property type="component" value="Unassembled WGS sequence"/>
</dbReference>
<dbReference type="OrthoDB" id="3636394at2759"/>
<keyword evidence="4" id="KW-1133">Transmembrane helix</keyword>
<keyword evidence="4" id="KW-0812">Transmembrane</keyword>
<proteinExistence type="predicted"/>
<evidence type="ECO:0000256" key="3">
    <source>
        <dbReference type="ARBA" id="ARBA00046271"/>
    </source>
</evidence>
<dbReference type="GO" id="GO:0005778">
    <property type="term" value="C:peroxisomal membrane"/>
    <property type="evidence" value="ECO:0007669"/>
    <property type="project" value="UniProtKB-SubCell"/>
</dbReference>
<sequence>MWLDSTRWMCQGMYLFTETCTLLDTMGVTEHQWAGWMTIEANKFWFYALFLGVVIGILQLASLSAPISSSSEDEKEEEKAKEKFTDLEKKYLQKRSKIMRQLMVDGCDLVIPSGVVGCNTSMLMLTSTVLAAVDIWGRVNSTR</sequence>
<evidence type="ECO:0000256" key="2">
    <source>
        <dbReference type="ARBA" id="ARBA00023140"/>
    </source>
</evidence>
<dbReference type="GO" id="GO:0016559">
    <property type="term" value="P:peroxisome fission"/>
    <property type="evidence" value="ECO:0007669"/>
    <property type="project" value="InterPro"/>
</dbReference>
<dbReference type="InterPro" id="IPR008733">
    <property type="entry name" value="PEX11"/>
</dbReference>
<dbReference type="Pfam" id="PF05648">
    <property type="entry name" value="PEX11"/>
    <property type="match status" value="1"/>
</dbReference>
<evidence type="ECO:0000256" key="1">
    <source>
        <dbReference type="ARBA" id="ARBA00023136"/>
    </source>
</evidence>
<comment type="caution">
    <text evidence="5">The sequence shown here is derived from an EMBL/GenBank/DDBJ whole genome shotgun (WGS) entry which is preliminary data.</text>
</comment>
<keyword evidence="1 4" id="KW-0472">Membrane</keyword>
<dbReference type="EMBL" id="CAJVRL010000103">
    <property type="protein sequence ID" value="CAG8960987.1"/>
    <property type="molecule type" value="Genomic_DNA"/>
</dbReference>
<feature type="transmembrane region" description="Helical" evidence="4">
    <location>
        <begin position="44"/>
        <end position="65"/>
    </location>
</feature>
<organism evidence="5 6">
    <name type="scientific">Hymenoscyphus fraxineus</name>
    <dbReference type="NCBI Taxonomy" id="746836"/>
    <lineage>
        <taxon>Eukaryota</taxon>
        <taxon>Fungi</taxon>
        <taxon>Dikarya</taxon>
        <taxon>Ascomycota</taxon>
        <taxon>Pezizomycotina</taxon>
        <taxon>Leotiomycetes</taxon>
        <taxon>Helotiales</taxon>
        <taxon>Helotiaceae</taxon>
        <taxon>Hymenoscyphus</taxon>
    </lineage>
</organism>
<evidence type="ECO:0000313" key="6">
    <source>
        <dbReference type="Proteomes" id="UP000696280"/>
    </source>
</evidence>
<reference evidence="5" key="1">
    <citation type="submission" date="2021-07" db="EMBL/GenBank/DDBJ databases">
        <authorList>
            <person name="Durling M."/>
        </authorList>
    </citation>
    <scope>NUCLEOTIDE SEQUENCE</scope>
</reference>
<accession>A0A9N9LCK0</accession>
<dbReference type="AlphaFoldDB" id="A0A9N9LCK0"/>
<evidence type="ECO:0000313" key="5">
    <source>
        <dbReference type="EMBL" id="CAG8960987.1"/>
    </source>
</evidence>
<comment type="subcellular location">
    <subcellularLocation>
        <location evidence="3">Peroxisome membrane</location>
    </subcellularLocation>
</comment>
<keyword evidence="2" id="KW-0576">Peroxisome</keyword>
<evidence type="ECO:0000256" key="4">
    <source>
        <dbReference type="SAM" id="Phobius"/>
    </source>
</evidence>